<dbReference type="Pfam" id="PF07690">
    <property type="entry name" value="MFS_1"/>
    <property type="match status" value="1"/>
</dbReference>
<evidence type="ECO:0000256" key="3">
    <source>
        <dbReference type="ARBA" id="ARBA00022692"/>
    </source>
</evidence>
<proteinExistence type="inferred from homology"/>
<feature type="domain" description="Major facilitator superfamily (MFS) profile" evidence="8">
    <location>
        <begin position="41"/>
        <end position="491"/>
    </location>
</feature>
<evidence type="ECO:0000256" key="5">
    <source>
        <dbReference type="ARBA" id="ARBA00023136"/>
    </source>
</evidence>
<accession>A0A7C8M9N6</accession>
<feature type="transmembrane region" description="Helical" evidence="7">
    <location>
        <begin position="371"/>
        <end position="390"/>
    </location>
</feature>
<feature type="transmembrane region" description="Helical" evidence="7">
    <location>
        <begin position="39"/>
        <end position="60"/>
    </location>
</feature>
<reference evidence="9 10" key="1">
    <citation type="submission" date="2020-01" db="EMBL/GenBank/DDBJ databases">
        <authorList>
            <consortium name="DOE Joint Genome Institute"/>
            <person name="Haridas S."/>
            <person name="Albert R."/>
            <person name="Binder M."/>
            <person name="Bloem J."/>
            <person name="Labutti K."/>
            <person name="Salamov A."/>
            <person name="Andreopoulos B."/>
            <person name="Baker S.E."/>
            <person name="Barry K."/>
            <person name="Bills G."/>
            <person name="Bluhm B.H."/>
            <person name="Cannon C."/>
            <person name="Castanera R."/>
            <person name="Culley D.E."/>
            <person name="Daum C."/>
            <person name="Ezra D."/>
            <person name="Gonzalez J.B."/>
            <person name="Henrissat B."/>
            <person name="Kuo A."/>
            <person name="Liang C."/>
            <person name="Lipzen A."/>
            <person name="Lutzoni F."/>
            <person name="Magnuson J."/>
            <person name="Mondo S."/>
            <person name="Nolan M."/>
            <person name="Ohm R."/>
            <person name="Pangilinan J."/>
            <person name="Park H.-J.H."/>
            <person name="Ramirez L."/>
            <person name="Alfaro M."/>
            <person name="Sun H."/>
            <person name="Tritt A."/>
            <person name="Yoshinaga Y."/>
            <person name="Zwiers L.-H.L."/>
            <person name="Turgeon B.G."/>
            <person name="Goodwin S.B."/>
            <person name="Spatafora J.W."/>
            <person name="Crous P.W."/>
            <person name="Grigoriev I.V."/>
        </authorList>
    </citation>
    <scope>NUCLEOTIDE SEQUENCE [LARGE SCALE GENOMIC DNA]</scope>
    <source>
        <strain evidence="9 10">CBS 611.86</strain>
    </source>
</reference>
<feature type="transmembrane region" description="Helical" evidence="7">
    <location>
        <begin position="170"/>
        <end position="190"/>
    </location>
</feature>
<dbReference type="SUPFAM" id="SSF103473">
    <property type="entry name" value="MFS general substrate transporter"/>
    <property type="match status" value="1"/>
</dbReference>
<evidence type="ECO:0000256" key="2">
    <source>
        <dbReference type="ARBA" id="ARBA00008335"/>
    </source>
</evidence>
<feature type="transmembrane region" description="Helical" evidence="7">
    <location>
        <begin position="310"/>
        <end position="330"/>
    </location>
</feature>
<keyword evidence="4 7" id="KW-1133">Transmembrane helix</keyword>
<name>A0A7C8M9N6_9PLEO</name>
<feature type="region of interest" description="Disordered" evidence="6">
    <location>
        <begin position="1"/>
        <end position="30"/>
    </location>
</feature>
<evidence type="ECO:0000256" key="4">
    <source>
        <dbReference type="ARBA" id="ARBA00022989"/>
    </source>
</evidence>
<dbReference type="Proteomes" id="UP000481861">
    <property type="component" value="Unassembled WGS sequence"/>
</dbReference>
<dbReference type="GO" id="GO:0022857">
    <property type="term" value="F:transmembrane transporter activity"/>
    <property type="evidence" value="ECO:0007669"/>
    <property type="project" value="InterPro"/>
</dbReference>
<comment type="subcellular location">
    <subcellularLocation>
        <location evidence="1">Membrane</location>
        <topology evidence="1">Multi-pass membrane protein</topology>
    </subcellularLocation>
</comment>
<dbReference type="PANTHER" id="PTHR23502">
    <property type="entry name" value="MAJOR FACILITATOR SUPERFAMILY"/>
    <property type="match status" value="1"/>
</dbReference>
<dbReference type="CDD" id="cd17323">
    <property type="entry name" value="MFS_Tpo1_MDR_like"/>
    <property type="match status" value="1"/>
</dbReference>
<comment type="caution">
    <text evidence="9">The sequence shown here is derived from an EMBL/GenBank/DDBJ whole genome shotgun (WGS) entry which is preliminary data.</text>
</comment>
<evidence type="ECO:0000259" key="8">
    <source>
        <dbReference type="PROSITE" id="PS50850"/>
    </source>
</evidence>
<feature type="transmembrane region" description="Helical" evidence="7">
    <location>
        <begin position="107"/>
        <end position="127"/>
    </location>
</feature>
<comment type="similarity">
    <text evidence="2">Belongs to the major facilitator superfamily.</text>
</comment>
<feature type="transmembrane region" description="Helical" evidence="7">
    <location>
        <begin position="196"/>
        <end position="216"/>
    </location>
</feature>
<feature type="transmembrane region" description="Helical" evidence="7">
    <location>
        <begin position="265"/>
        <end position="290"/>
    </location>
</feature>
<dbReference type="InterPro" id="IPR011701">
    <property type="entry name" value="MFS"/>
</dbReference>
<feature type="transmembrane region" description="Helical" evidence="7">
    <location>
        <begin position="396"/>
        <end position="415"/>
    </location>
</feature>
<dbReference type="GO" id="GO:0016020">
    <property type="term" value="C:membrane"/>
    <property type="evidence" value="ECO:0007669"/>
    <property type="project" value="UniProtKB-SubCell"/>
</dbReference>
<dbReference type="InterPro" id="IPR036259">
    <property type="entry name" value="MFS_trans_sf"/>
</dbReference>
<feature type="transmembrane region" description="Helical" evidence="7">
    <location>
        <begin position="72"/>
        <end position="95"/>
    </location>
</feature>
<dbReference type="AlphaFoldDB" id="A0A7C8M9N6"/>
<evidence type="ECO:0000313" key="9">
    <source>
        <dbReference type="EMBL" id="KAF2872339.1"/>
    </source>
</evidence>
<dbReference type="EMBL" id="JAADJZ010000009">
    <property type="protein sequence ID" value="KAF2872339.1"/>
    <property type="molecule type" value="Genomic_DNA"/>
</dbReference>
<organism evidence="9 10">
    <name type="scientific">Massariosphaeria phaeospora</name>
    <dbReference type="NCBI Taxonomy" id="100035"/>
    <lineage>
        <taxon>Eukaryota</taxon>
        <taxon>Fungi</taxon>
        <taxon>Dikarya</taxon>
        <taxon>Ascomycota</taxon>
        <taxon>Pezizomycotina</taxon>
        <taxon>Dothideomycetes</taxon>
        <taxon>Pleosporomycetidae</taxon>
        <taxon>Pleosporales</taxon>
        <taxon>Pleosporales incertae sedis</taxon>
        <taxon>Massariosphaeria</taxon>
    </lineage>
</organism>
<keyword evidence="5 7" id="KW-0472">Membrane</keyword>
<dbReference type="InterPro" id="IPR020846">
    <property type="entry name" value="MFS_dom"/>
</dbReference>
<dbReference type="PROSITE" id="PS50850">
    <property type="entry name" value="MFS"/>
    <property type="match status" value="1"/>
</dbReference>
<dbReference type="FunFam" id="1.20.1250.20:FF:000011">
    <property type="entry name" value="MFS multidrug transporter, putative"/>
    <property type="match status" value="1"/>
</dbReference>
<dbReference type="Gene3D" id="1.20.1250.20">
    <property type="entry name" value="MFS general substrate transporter like domains"/>
    <property type="match status" value="1"/>
</dbReference>
<protein>
    <submittedName>
        <fullName evidence="9">Major facilitator superfamily domain-containing protein</fullName>
    </submittedName>
</protein>
<feature type="transmembrane region" description="Helical" evidence="7">
    <location>
        <begin position="462"/>
        <end position="485"/>
    </location>
</feature>
<keyword evidence="10" id="KW-1185">Reference proteome</keyword>
<evidence type="ECO:0000256" key="7">
    <source>
        <dbReference type="SAM" id="Phobius"/>
    </source>
</evidence>
<evidence type="ECO:0000313" key="10">
    <source>
        <dbReference type="Proteomes" id="UP000481861"/>
    </source>
</evidence>
<gene>
    <name evidence="9" type="ORF">BDV95DRAFT_605963</name>
</gene>
<keyword evidence="3 7" id="KW-0812">Transmembrane</keyword>
<evidence type="ECO:0000256" key="6">
    <source>
        <dbReference type="SAM" id="MobiDB-lite"/>
    </source>
</evidence>
<dbReference type="PANTHER" id="PTHR23502:SF68">
    <property type="entry name" value="MULTIDRUG TRANSPORTER, PUTATIVE (AFU_ORTHOLOGUE AFUA_3G01120)-RELATED"/>
    <property type="match status" value="1"/>
</dbReference>
<evidence type="ECO:0000256" key="1">
    <source>
        <dbReference type="ARBA" id="ARBA00004141"/>
    </source>
</evidence>
<dbReference type="OrthoDB" id="5296287at2759"/>
<sequence>MDDQRVGDPTRPAMDENTVDWDGPDDPQNPRNWPLSKKYGHAAMVSAIALIVNLASTMFAPAAPLLVEELSISSSTVGSLTVSIYLLGFAFGPLLMSPLSEMCGRSIVYQACNLAYLAFTLGCALSTNVGMFLAFRFIAGCAGSAPMTIGGGTIADLFPQEKRGSMMGMLTLGPVLGPVVGPIAGGFIAQDVGWRWTFWVILIMSGVVNVVAVVWMRETYAPVLLQRKTIRLRKTTNNPALRSILDKDLASSIVIMQSVIRPLKLLIFSPIVLFLSLYTAFAFGLTFILFTTFPAVYSEKYHFGTGVSGLAYLGMGIGFFIGIVVFATTSDKVLQVLATRDKVKLEKLSGIKEENDQVDSTGTKYKPEYRLVFMAYLTPILPIGFFWYGWSADQGAHWIVPILGTGLIGIGALFIMMPGQTYLVDVFGSEAAASALAANTLLRSLFGAFLPMAGPAMYESLGLGWGNSLLGFIGLAFIPIPYFFYKYGEQIRKRWPVNL</sequence>